<accession>A0AAD5DJA5</accession>
<evidence type="ECO:0000313" key="2">
    <source>
        <dbReference type="EMBL" id="KAI7837986.1"/>
    </source>
</evidence>
<feature type="signal peptide" evidence="1">
    <location>
        <begin position="1"/>
        <end position="28"/>
    </location>
</feature>
<keyword evidence="1" id="KW-0732">Signal</keyword>
<gene>
    <name evidence="2" type="ORF">COHA_008168</name>
</gene>
<feature type="chain" id="PRO_5042049072" evidence="1">
    <location>
        <begin position="29"/>
        <end position="230"/>
    </location>
</feature>
<dbReference type="Proteomes" id="UP001205105">
    <property type="component" value="Unassembled WGS sequence"/>
</dbReference>
<evidence type="ECO:0000256" key="1">
    <source>
        <dbReference type="SAM" id="SignalP"/>
    </source>
</evidence>
<sequence>MPRRRLKAAIAVLAAALCLCALATPAAARSPGAVSGSRIDPADPLLDGLELSLEGVAHVKRHLLQLNPPTVKYAPCNAASELTCGGTAAAAASRAKSICCNKLNFACGVRSDNGQPRCAVCPQVCIFTCNSGFVCGKKDGCFQCIKQECSATLKCPAGKLCDTRTPGGSCIPDPCTAKGACPAATPVCSVNAALAKVCTAAKKKVTEPLKLAPVKALRRLAANSGSAHHA</sequence>
<organism evidence="2 3">
    <name type="scientific">Chlorella ohadii</name>
    <dbReference type="NCBI Taxonomy" id="2649997"/>
    <lineage>
        <taxon>Eukaryota</taxon>
        <taxon>Viridiplantae</taxon>
        <taxon>Chlorophyta</taxon>
        <taxon>core chlorophytes</taxon>
        <taxon>Trebouxiophyceae</taxon>
        <taxon>Chlorellales</taxon>
        <taxon>Chlorellaceae</taxon>
        <taxon>Chlorella clade</taxon>
        <taxon>Chlorella</taxon>
    </lineage>
</organism>
<dbReference type="EMBL" id="JADXDR010000138">
    <property type="protein sequence ID" value="KAI7837986.1"/>
    <property type="molecule type" value="Genomic_DNA"/>
</dbReference>
<reference evidence="2" key="1">
    <citation type="submission" date="2020-11" db="EMBL/GenBank/DDBJ databases">
        <title>Chlorella ohadii genome sequencing and assembly.</title>
        <authorList>
            <person name="Murik O."/>
            <person name="Treves H."/>
            <person name="Kedem I."/>
            <person name="Shotland Y."/>
            <person name="Kaplan A."/>
        </authorList>
    </citation>
    <scope>NUCLEOTIDE SEQUENCE</scope>
    <source>
        <strain evidence="2">1</strain>
    </source>
</reference>
<name>A0AAD5DJA5_9CHLO</name>
<protein>
    <submittedName>
        <fullName evidence="2">Uncharacterized protein</fullName>
    </submittedName>
</protein>
<comment type="caution">
    <text evidence="2">The sequence shown here is derived from an EMBL/GenBank/DDBJ whole genome shotgun (WGS) entry which is preliminary data.</text>
</comment>
<dbReference type="AlphaFoldDB" id="A0AAD5DJA5"/>
<proteinExistence type="predicted"/>
<keyword evidence="3" id="KW-1185">Reference proteome</keyword>
<evidence type="ECO:0000313" key="3">
    <source>
        <dbReference type="Proteomes" id="UP001205105"/>
    </source>
</evidence>